<dbReference type="Gene3D" id="1.20.120.220">
    <property type="entry name" value="ATP synthase, F0 complex, subunit A"/>
    <property type="match status" value="1"/>
</dbReference>
<evidence type="ECO:0000256" key="12">
    <source>
        <dbReference type="RuleBase" id="RU000483"/>
    </source>
</evidence>
<dbReference type="InterPro" id="IPR035908">
    <property type="entry name" value="F0_ATP_A_sf"/>
</dbReference>
<feature type="transmembrane region" description="Helical" evidence="11">
    <location>
        <begin position="173"/>
        <end position="192"/>
    </location>
</feature>
<proteinExistence type="inferred from homology"/>
<evidence type="ECO:0000256" key="8">
    <source>
        <dbReference type="ARBA" id="ARBA00023065"/>
    </source>
</evidence>
<name>A0A1F7V7F1_9BACT</name>
<reference evidence="13 14" key="1">
    <citation type="journal article" date="2016" name="Nat. Commun.">
        <title>Thousands of microbial genomes shed light on interconnected biogeochemical processes in an aquifer system.</title>
        <authorList>
            <person name="Anantharaman K."/>
            <person name="Brown C.T."/>
            <person name="Hug L.A."/>
            <person name="Sharon I."/>
            <person name="Castelle C.J."/>
            <person name="Probst A.J."/>
            <person name="Thomas B.C."/>
            <person name="Singh A."/>
            <person name="Wilkins M.J."/>
            <person name="Karaoz U."/>
            <person name="Brodie E.L."/>
            <person name="Williams K.H."/>
            <person name="Hubbard S.S."/>
            <person name="Banfield J.F."/>
        </authorList>
    </citation>
    <scope>NUCLEOTIDE SEQUENCE [LARGE SCALE GENOMIC DNA]</scope>
</reference>
<evidence type="ECO:0000256" key="1">
    <source>
        <dbReference type="ARBA" id="ARBA00004141"/>
    </source>
</evidence>
<dbReference type="GO" id="GO:0042777">
    <property type="term" value="P:proton motive force-driven plasma membrane ATP synthesis"/>
    <property type="evidence" value="ECO:0007669"/>
    <property type="project" value="TreeGrafter"/>
</dbReference>
<dbReference type="AlphaFoldDB" id="A0A1F7V7F1"/>
<evidence type="ECO:0000256" key="6">
    <source>
        <dbReference type="ARBA" id="ARBA00022781"/>
    </source>
</evidence>
<dbReference type="InterPro" id="IPR045082">
    <property type="entry name" value="ATP_syn_F0_a_bact/chloroplast"/>
</dbReference>
<feature type="transmembrane region" description="Helical" evidence="11">
    <location>
        <begin position="12"/>
        <end position="40"/>
    </location>
</feature>
<dbReference type="SUPFAM" id="SSF81336">
    <property type="entry name" value="F1F0 ATP synthase subunit A"/>
    <property type="match status" value="1"/>
</dbReference>
<evidence type="ECO:0000256" key="2">
    <source>
        <dbReference type="ARBA" id="ARBA00006810"/>
    </source>
</evidence>
<comment type="subcellular location">
    <subcellularLocation>
        <location evidence="11 12">Cell membrane</location>
        <topology evidence="11 12">Multi-pass membrane protein</topology>
    </subcellularLocation>
    <subcellularLocation>
        <location evidence="1">Membrane</location>
        <topology evidence="1">Multi-pass membrane protein</topology>
    </subcellularLocation>
</comment>
<evidence type="ECO:0000313" key="14">
    <source>
        <dbReference type="Proteomes" id="UP000178723"/>
    </source>
</evidence>
<keyword evidence="11" id="KW-1003">Cell membrane</keyword>
<keyword evidence="10 11" id="KW-0066">ATP synthesis</keyword>
<keyword evidence="3 11" id="KW-0813">Transport</keyword>
<keyword evidence="6 11" id="KW-0375">Hydrogen ion transport</keyword>
<evidence type="ECO:0000256" key="9">
    <source>
        <dbReference type="ARBA" id="ARBA00023136"/>
    </source>
</evidence>
<dbReference type="PROSITE" id="PS00449">
    <property type="entry name" value="ATPASE_A"/>
    <property type="match status" value="1"/>
</dbReference>
<evidence type="ECO:0000313" key="13">
    <source>
        <dbReference type="EMBL" id="OGL85988.1"/>
    </source>
</evidence>
<dbReference type="STRING" id="1802407.A3I40_00445"/>
<dbReference type="Proteomes" id="UP000178723">
    <property type="component" value="Unassembled WGS sequence"/>
</dbReference>
<dbReference type="CDD" id="cd00310">
    <property type="entry name" value="ATP-synt_Fo_a_6"/>
    <property type="match status" value="1"/>
</dbReference>
<evidence type="ECO:0000256" key="11">
    <source>
        <dbReference type="HAMAP-Rule" id="MF_01393"/>
    </source>
</evidence>
<evidence type="ECO:0000256" key="7">
    <source>
        <dbReference type="ARBA" id="ARBA00022989"/>
    </source>
</evidence>
<keyword evidence="5 11" id="KW-0812">Transmembrane</keyword>
<dbReference type="PANTHER" id="PTHR42823:SF3">
    <property type="entry name" value="ATP SYNTHASE SUBUNIT A, CHLOROPLASTIC"/>
    <property type="match status" value="1"/>
</dbReference>
<evidence type="ECO:0000256" key="10">
    <source>
        <dbReference type="ARBA" id="ARBA00023310"/>
    </source>
</evidence>
<accession>A0A1F7V7F1</accession>
<keyword evidence="9 11" id="KW-0472">Membrane</keyword>
<comment type="similarity">
    <text evidence="2 11 12">Belongs to the ATPase A chain family.</text>
</comment>
<dbReference type="PRINTS" id="PR00123">
    <property type="entry name" value="ATPASEA"/>
</dbReference>
<organism evidence="13 14">
    <name type="scientific">Candidatus Uhrbacteria bacterium RIFCSPLOWO2_02_FULL_48_12</name>
    <dbReference type="NCBI Taxonomy" id="1802407"/>
    <lineage>
        <taxon>Bacteria</taxon>
        <taxon>Candidatus Uhriibacteriota</taxon>
    </lineage>
</organism>
<dbReference type="EMBL" id="MGEP01000055">
    <property type="protein sequence ID" value="OGL85988.1"/>
    <property type="molecule type" value="Genomic_DNA"/>
</dbReference>
<sequence length="267" mass="28829">MHLPPLAAEIVFYIGSFPVTNSLINAVLVTVLFTIGGLILRHSLQPVPSGFQNVVEATLETLLGYFDQVTGDRRKSVRFLPLVGTLFLFIAASNWLGVFPGIGSIGRTMIVHGESEFVPLFRPANTDFNLTLAMAVLAVVSSHVLGVAAIGFWKYADKFIKLGTLWHSLRQGGVSIMIGIIEFFVGLIEVVSEIAKMISLSLRLFGNIFAGEVLLTVIGGLVAYFVPLPFLLLELLVGVIQATVFSMLTLVYLTVATAEIEAHGSGH</sequence>
<protein>
    <recommendedName>
        <fullName evidence="11 12">ATP synthase subunit a</fullName>
    </recommendedName>
    <alternativeName>
        <fullName evidence="11">ATP synthase F0 sector subunit a</fullName>
    </alternativeName>
    <alternativeName>
        <fullName evidence="11">F-ATPase subunit 6</fullName>
    </alternativeName>
</protein>
<comment type="function">
    <text evidence="11 12">Key component of the proton channel; it plays a direct role in the translocation of protons across the membrane.</text>
</comment>
<feature type="transmembrane region" description="Helical" evidence="11">
    <location>
        <begin position="79"/>
        <end position="99"/>
    </location>
</feature>
<gene>
    <name evidence="11" type="primary">atpB</name>
    <name evidence="13" type="ORF">A3I40_00445</name>
</gene>
<keyword evidence="8 11" id="KW-0406">Ion transport</keyword>
<dbReference type="GO" id="GO:0005886">
    <property type="term" value="C:plasma membrane"/>
    <property type="evidence" value="ECO:0007669"/>
    <property type="project" value="UniProtKB-SubCell"/>
</dbReference>
<evidence type="ECO:0000256" key="3">
    <source>
        <dbReference type="ARBA" id="ARBA00022448"/>
    </source>
</evidence>
<dbReference type="PANTHER" id="PTHR42823">
    <property type="entry name" value="ATP SYNTHASE SUBUNIT A, CHLOROPLASTIC"/>
    <property type="match status" value="1"/>
</dbReference>
<dbReference type="InterPro" id="IPR023011">
    <property type="entry name" value="ATP_synth_F0_asu_AS"/>
</dbReference>
<dbReference type="GO" id="GO:0045259">
    <property type="term" value="C:proton-transporting ATP synthase complex"/>
    <property type="evidence" value="ECO:0007669"/>
    <property type="project" value="UniProtKB-KW"/>
</dbReference>
<dbReference type="GO" id="GO:0046933">
    <property type="term" value="F:proton-transporting ATP synthase activity, rotational mechanism"/>
    <property type="evidence" value="ECO:0007669"/>
    <property type="project" value="UniProtKB-UniRule"/>
</dbReference>
<feature type="transmembrane region" description="Helical" evidence="11">
    <location>
        <begin position="204"/>
        <end position="226"/>
    </location>
</feature>
<dbReference type="InterPro" id="IPR000568">
    <property type="entry name" value="ATP_synth_F0_asu"/>
</dbReference>
<comment type="caution">
    <text evidence="13">The sequence shown here is derived from an EMBL/GenBank/DDBJ whole genome shotgun (WGS) entry which is preliminary data.</text>
</comment>
<dbReference type="Pfam" id="PF00119">
    <property type="entry name" value="ATP-synt_A"/>
    <property type="match status" value="1"/>
</dbReference>
<evidence type="ECO:0000256" key="5">
    <source>
        <dbReference type="ARBA" id="ARBA00022692"/>
    </source>
</evidence>
<feature type="transmembrane region" description="Helical" evidence="11">
    <location>
        <begin position="130"/>
        <end position="153"/>
    </location>
</feature>
<evidence type="ECO:0000256" key="4">
    <source>
        <dbReference type="ARBA" id="ARBA00022547"/>
    </source>
</evidence>
<keyword evidence="7 11" id="KW-1133">Transmembrane helix</keyword>
<dbReference type="NCBIfam" id="TIGR01131">
    <property type="entry name" value="ATP_synt_6_or_A"/>
    <property type="match status" value="1"/>
</dbReference>
<dbReference type="HAMAP" id="MF_01393">
    <property type="entry name" value="ATP_synth_a_bact"/>
    <property type="match status" value="1"/>
</dbReference>
<feature type="transmembrane region" description="Helical" evidence="11">
    <location>
        <begin position="232"/>
        <end position="255"/>
    </location>
</feature>
<keyword evidence="4 11" id="KW-0138">CF(0)</keyword>